<dbReference type="AlphaFoldDB" id="A0A9N9EL54"/>
<evidence type="ECO:0000313" key="2">
    <source>
        <dbReference type="EMBL" id="CAG8679311.1"/>
    </source>
</evidence>
<keyword evidence="3" id="KW-1185">Reference proteome</keyword>
<accession>A0A9N9EL54</accession>
<reference evidence="2" key="1">
    <citation type="submission" date="2021-06" db="EMBL/GenBank/DDBJ databases">
        <authorList>
            <person name="Kallberg Y."/>
            <person name="Tangrot J."/>
            <person name="Rosling A."/>
        </authorList>
    </citation>
    <scope>NUCLEOTIDE SEQUENCE</scope>
    <source>
        <strain evidence="2">FL130A</strain>
    </source>
</reference>
<proteinExistence type="predicted"/>
<evidence type="ECO:0000313" key="3">
    <source>
        <dbReference type="Proteomes" id="UP000789508"/>
    </source>
</evidence>
<feature type="non-terminal residue" evidence="2">
    <location>
        <position position="1"/>
    </location>
</feature>
<dbReference type="Proteomes" id="UP000789508">
    <property type="component" value="Unassembled WGS sequence"/>
</dbReference>
<organism evidence="2 3">
    <name type="scientific">Ambispora leptoticha</name>
    <dbReference type="NCBI Taxonomy" id="144679"/>
    <lineage>
        <taxon>Eukaryota</taxon>
        <taxon>Fungi</taxon>
        <taxon>Fungi incertae sedis</taxon>
        <taxon>Mucoromycota</taxon>
        <taxon>Glomeromycotina</taxon>
        <taxon>Glomeromycetes</taxon>
        <taxon>Archaeosporales</taxon>
        <taxon>Ambisporaceae</taxon>
        <taxon>Ambispora</taxon>
    </lineage>
</organism>
<dbReference type="EMBL" id="CAJVPS010013833">
    <property type="protein sequence ID" value="CAG8679311.1"/>
    <property type="molecule type" value="Genomic_DNA"/>
</dbReference>
<name>A0A9N9EL54_9GLOM</name>
<feature type="compositionally biased region" description="Polar residues" evidence="1">
    <location>
        <begin position="30"/>
        <end position="42"/>
    </location>
</feature>
<comment type="caution">
    <text evidence="2">The sequence shown here is derived from an EMBL/GenBank/DDBJ whole genome shotgun (WGS) entry which is preliminary data.</text>
</comment>
<feature type="region of interest" description="Disordered" evidence="1">
    <location>
        <begin position="1"/>
        <end position="51"/>
    </location>
</feature>
<feature type="compositionally biased region" description="Low complexity" evidence="1">
    <location>
        <begin position="11"/>
        <end position="23"/>
    </location>
</feature>
<evidence type="ECO:0000256" key="1">
    <source>
        <dbReference type="SAM" id="MobiDB-lite"/>
    </source>
</evidence>
<sequence length="51" mass="5650">SKELIEKQIKSQKSSSQASSASQPVRKQLSGESQLKAQQQHVNLPPRKSPH</sequence>
<protein>
    <submittedName>
        <fullName evidence="2">1452_t:CDS:1</fullName>
    </submittedName>
</protein>
<gene>
    <name evidence="2" type="ORF">ALEPTO_LOCUS10807</name>
</gene>